<feature type="compositionally biased region" description="Low complexity" evidence="4">
    <location>
        <begin position="899"/>
        <end position="910"/>
    </location>
</feature>
<feature type="compositionally biased region" description="Basic and acidic residues" evidence="4">
    <location>
        <begin position="650"/>
        <end position="661"/>
    </location>
</feature>
<feature type="region of interest" description="Disordered" evidence="4">
    <location>
        <begin position="432"/>
        <end position="460"/>
    </location>
</feature>
<keyword evidence="2" id="KW-0677">Repeat</keyword>
<keyword evidence="1 3" id="KW-0853">WD repeat</keyword>
<feature type="compositionally biased region" description="Basic and acidic residues" evidence="4">
    <location>
        <begin position="770"/>
        <end position="779"/>
    </location>
</feature>
<dbReference type="PROSITE" id="PS50294">
    <property type="entry name" value="WD_REPEATS_REGION"/>
    <property type="match status" value="2"/>
</dbReference>
<sequence length="961" mass="106824">MASPSPANPLGYLVKRQYNDRLYINKKLLRERLYSARNLYRKDLRAHYGCVNAIEFSNKGELLASGGDDRRVLIWNVEQAVHGVCKPAAMRAQHISNIFCLGFDSTNSKVFSAGNDDQVIVHDVKTGAPLDCFLHEQPVYGLSIDPINDNVFASACDDGRVLIYDIREPPSTEPFCLASYTSAFHAVMFNPVESRILTTANSKEGVGLWDVRKPLQVVMRYGGHSASQSCMSVRFNQRGTQILALRRRLPPVLYAVHSAMHICQFDHAGYYNSCTMKSCCFAGEDDQYVLSGSDDFNLYVWKIPASEIKAQWIDSAHMILKGHRSIVNQVRFNNSNYIIASSGVEKLIKFWSPFPLPESTGSLLYENEPPDTQRKVFTHEEYISLVLRSGQFMSHDYSHQSTKEDPRMMAFFDSLVQREIEGWSSEESVSSEVSANGYGETVQDVVPSASSDSESVRSDSRVTELQALAAAYVEALEGQVNDAPEQSADAEQCQPVEAQNRISQLIARKRAQLMRLARGHSQVSEPAESLRTANKKHKVRMLMIGSGHITDSSDSGRDVSMSVQDTTDSEDDMINDKAKKRFSGIGRKENVTEYQNGKTSASSSKALKKSETKSSTENKKRRMRYMLAFSESSDDEVGWKPSTKRRKLWNEAKTSEAKSSDTDAVSAPEVSGDDMRSASEPHLNGGNENCQSKLTKKVKRLRKRRGQQNESENGTVLEDSDSNTSNDATVCRTKKSERRISSYHDRHAQGSSTSKSSVKNSTVGKWNGKHKCDGDEKTMIETSSYSSDNDQENCSHKIPKTNRDKVPNSTHPEALAKLKVSYARSFNCNKSVAKDKCDNSRSNNNNNECVNGSEPVISPSLPSPVTPTISHYSQSVPDMETPDSGIVMAQCSSAGSLESRSAFSSRPGSSTGTLNSPHVIATDNDGSDDPDWVIFKRFKSRLDRTRRNYRNHIGDSDSDSN</sequence>
<proteinExistence type="predicted"/>
<comment type="caution">
    <text evidence="5">The sequence shown here is derived from an EMBL/GenBank/DDBJ whole genome shotgun (WGS) entry which is preliminary data.</text>
</comment>
<dbReference type="InParanoid" id="A0A6L2Q010"/>
<feature type="compositionally biased region" description="Low complexity" evidence="4">
    <location>
        <begin position="750"/>
        <end position="764"/>
    </location>
</feature>
<dbReference type="SUPFAM" id="SSF50978">
    <property type="entry name" value="WD40 repeat-like"/>
    <property type="match status" value="1"/>
</dbReference>
<reference evidence="6" key="1">
    <citation type="submission" date="2020-01" db="EMBL/GenBank/DDBJ databases">
        <title>Draft genome sequence of the Termite Coptotermes fromosanus.</title>
        <authorList>
            <person name="Itakura S."/>
            <person name="Yosikawa Y."/>
            <person name="Umezawa K."/>
        </authorList>
    </citation>
    <scope>NUCLEOTIDE SEQUENCE [LARGE SCALE GENOMIC DNA]</scope>
</reference>
<dbReference type="InterPro" id="IPR019775">
    <property type="entry name" value="WD40_repeat_CS"/>
</dbReference>
<organism evidence="5 6">
    <name type="scientific">Coptotermes formosanus</name>
    <name type="common">Formosan subterranean termite</name>
    <dbReference type="NCBI Taxonomy" id="36987"/>
    <lineage>
        <taxon>Eukaryota</taxon>
        <taxon>Metazoa</taxon>
        <taxon>Ecdysozoa</taxon>
        <taxon>Arthropoda</taxon>
        <taxon>Hexapoda</taxon>
        <taxon>Insecta</taxon>
        <taxon>Pterygota</taxon>
        <taxon>Neoptera</taxon>
        <taxon>Polyneoptera</taxon>
        <taxon>Dictyoptera</taxon>
        <taxon>Blattodea</taxon>
        <taxon>Blattoidea</taxon>
        <taxon>Termitoidae</taxon>
        <taxon>Rhinotermitidae</taxon>
        <taxon>Coptotermes</taxon>
    </lineage>
</organism>
<dbReference type="Proteomes" id="UP000502823">
    <property type="component" value="Unassembled WGS sequence"/>
</dbReference>
<evidence type="ECO:0000256" key="1">
    <source>
        <dbReference type="ARBA" id="ARBA00022574"/>
    </source>
</evidence>
<dbReference type="EMBL" id="BLKM01012983">
    <property type="protein sequence ID" value="GFG38223.1"/>
    <property type="molecule type" value="Genomic_DNA"/>
</dbReference>
<accession>A0A6L2Q010</accession>
<feature type="region of interest" description="Disordered" evidence="4">
    <location>
        <begin position="650"/>
        <end position="809"/>
    </location>
</feature>
<dbReference type="GO" id="GO:0005737">
    <property type="term" value="C:cytoplasm"/>
    <property type="evidence" value="ECO:0007669"/>
    <property type="project" value="TreeGrafter"/>
</dbReference>
<dbReference type="InterPro" id="IPR015943">
    <property type="entry name" value="WD40/YVTN_repeat-like_dom_sf"/>
</dbReference>
<feature type="compositionally biased region" description="Basic and acidic residues" evidence="4">
    <location>
        <begin position="608"/>
        <end position="618"/>
    </location>
</feature>
<evidence type="ECO:0000256" key="3">
    <source>
        <dbReference type="PROSITE-ProRule" id="PRU00221"/>
    </source>
</evidence>
<feature type="region of interest" description="Disordered" evidence="4">
    <location>
        <begin position="898"/>
        <end position="931"/>
    </location>
</feature>
<feature type="repeat" description="WD" evidence="3">
    <location>
        <begin position="44"/>
        <end position="78"/>
    </location>
</feature>
<dbReference type="Pfam" id="PF00400">
    <property type="entry name" value="WD40"/>
    <property type="match status" value="3"/>
</dbReference>
<dbReference type="SMART" id="SM00320">
    <property type="entry name" value="WD40"/>
    <property type="match status" value="6"/>
</dbReference>
<feature type="repeat" description="WD" evidence="3">
    <location>
        <begin position="320"/>
        <end position="352"/>
    </location>
</feature>
<evidence type="ECO:0000256" key="4">
    <source>
        <dbReference type="SAM" id="MobiDB-lite"/>
    </source>
</evidence>
<gene>
    <name evidence="5" type="ORF">Cfor_03824</name>
</gene>
<dbReference type="PANTHER" id="PTHR15574:SF43">
    <property type="entry name" value="DDB1- AND CUL4-ASSOCIATED FACTOR 5"/>
    <property type="match status" value="1"/>
</dbReference>
<dbReference type="AlphaFoldDB" id="A0A6L2Q010"/>
<evidence type="ECO:0000313" key="5">
    <source>
        <dbReference type="EMBL" id="GFG38223.1"/>
    </source>
</evidence>
<protein>
    <submittedName>
        <fullName evidence="5">Uncharacterized protein</fullName>
    </submittedName>
</protein>
<feature type="compositionally biased region" description="Low complexity" evidence="4">
    <location>
        <begin position="444"/>
        <end position="453"/>
    </location>
</feature>
<dbReference type="PROSITE" id="PS50082">
    <property type="entry name" value="WD_REPEATS_2"/>
    <property type="match status" value="2"/>
</dbReference>
<dbReference type="InterPro" id="IPR045151">
    <property type="entry name" value="DCAF8"/>
</dbReference>
<dbReference type="FunCoup" id="A0A6L2Q010">
    <property type="interactions" value="2"/>
</dbReference>
<feature type="compositionally biased region" description="Basic and acidic residues" evidence="4">
    <location>
        <begin position="738"/>
        <end position="748"/>
    </location>
</feature>
<feature type="compositionally biased region" description="Basic residues" evidence="4">
    <location>
        <begin position="694"/>
        <end position="706"/>
    </location>
</feature>
<feature type="region of interest" description="Disordered" evidence="4">
    <location>
        <begin position="547"/>
        <end position="574"/>
    </location>
</feature>
<dbReference type="GO" id="GO:0080008">
    <property type="term" value="C:Cul4-RING E3 ubiquitin ligase complex"/>
    <property type="evidence" value="ECO:0007669"/>
    <property type="project" value="TreeGrafter"/>
</dbReference>
<dbReference type="GO" id="GO:0045717">
    <property type="term" value="P:negative regulation of fatty acid biosynthetic process"/>
    <property type="evidence" value="ECO:0007669"/>
    <property type="project" value="TreeGrafter"/>
</dbReference>
<dbReference type="PANTHER" id="PTHR15574">
    <property type="entry name" value="WD REPEAT DOMAIN-CONTAINING FAMILY"/>
    <property type="match status" value="1"/>
</dbReference>
<dbReference type="OrthoDB" id="5573735at2759"/>
<dbReference type="InterPro" id="IPR001680">
    <property type="entry name" value="WD40_rpt"/>
</dbReference>
<name>A0A6L2Q010_COPFO</name>
<dbReference type="Gene3D" id="2.130.10.10">
    <property type="entry name" value="YVTN repeat-like/Quinoprotein amine dehydrogenase"/>
    <property type="match status" value="3"/>
</dbReference>
<evidence type="ECO:0000256" key="2">
    <source>
        <dbReference type="ARBA" id="ARBA00022737"/>
    </source>
</evidence>
<evidence type="ECO:0000313" key="6">
    <source>
        <dbReference type="Proteomes" id="UP000502823"/>
    </source>
</evidence>
<keyword evidence="6" id="KW-1185">Reference proteome</keyword>
<feature type="region of interest" description="Disordered" evidence="4">
    <location>
        <begin position="588"/>
        <end position="622"/>
    </location>
</feature>
<dbReference type="PROSITE" id="PS00678">
    <property type="entry name" value="WD_REPEATS_1"/>
    <property type="match status" value="1"/>
</dbReference>
<dbReference type="InterPro" id="IPR036322">
    <property type="entry name" value="WD40_repeat_dom_sf"/>
</dbReference>